<dbReference type="PANTHER" id="PTHR23206:SF7">
    <property type="entry name" value="PROTEIN KINASE DOMAIN-CONTAINING PROTEIN"/>
    <property type="match status" value="1"/>
</dbReference>
<dbReference type="SMART" id="SM00248">
    <property type="entry name" value="ANK"/>
    <property type="match status" value="9"/>
</dbReference>
<dbReference type="EMBL" id="WVTA01000001">
    <property type="protein sequence ID" value="KAK3217624.1"/>
    <property type="molecule type" value="Genomic_DNA"/>
</dbReference>
<evidence type="ECO:0000313" key="4">
    <source>
        <dbReference type="EMBL" id="KAK3217624.1"/>
    </source>
</evidence>
<dbReference type="AlphaFoldDB" id="A0AAN6M7J3"/>
<proteinExistence type="predicted"/>
<dbReference type="Proteomes" id="UP001280581">
    <property type="component" value="Unassembled WGS sequence"/>
</dbReference>
<dbReference type="Pfam" id="PF00023">
    <property type="entry name" value="Ank"/>
    <property type="match status" value="2"/>
</dbReference>
<gene>
    <name evidence="4" type="ORF">GRF29_1g3623415</name>
</gene>
<evidence type="ECO:0000256" key="2">
    <source>
        <dbReference type="ARBA" id="ARBA00023043"/>
    </source>
</evidence>
<evidence type="ECO:0000256" key="3">
    <source>
        <dbReference type="PROSITE-ProRule" id="PRU00023"/>
    </source>
</evidence>
<sequence length="1069" mass="116123">MAELDVQNNPSDFEKDEFGDWKYDLVTDAVGRSALDAARDGDPLSEVKRLVENEHSELQEGYRWFYTRSLTEAAKKGETKAGRMEVVKIILAAEGKQIAKDCYSADALDQAVQDAQHDEVNRLIKARRFVKAAQINKDQALQHAASLGDMGTARLLVQCGANANAAAEVAHETALSSAASGGHLDMVEYLIQNGAEANGSTQYSQCTPLRGAAGGGHLDVVERLLELGADPNADGILRAASSGGHLAVVERLLGAGASVSGRKQFSSPLQEAALGGHSAVVEILLQAGADVNAPPVIGSKTALQAAAARADLGLVERLLAAGADVNVNIGYGEWGYTALQAAAEGGNIQIVNILLEAGARADADAWGSACMSLISAMKGNHDEVFERLVQEVAKEKVEATPGMRRALEVCAETGRVKFIKRLLGLGLLAEQSHGHHRLFTVAATKGHAEIVKVLLDAGITLEEESDSNRITALQAAVAGGHLVTARVLLSGGADPSMAAGREEPPLHLACIQGNEQIVQLSIDAGADIHAVSYTGKTILAAAEEGGQQTITDLLRRKQAETPTQQKRVTTLDVSKIAKVQLCSTCRGLPVAFFAAKWGSLHSPKWHSSLNSLQASALNGCPFCMFFWKQLGIETITLPQPSEVMLFRSSDHMWSQIDEPFPDDIECPQSLHASFLLSAEPYEDKPKPLPETANVSDDDAEGIFRSRDMDNNTVEFQLKGKRGKTINVRATKRQSTWDRLHEEGPLYVRGWALQEREMSPRVVHFTHEQVLWECRCLKTYEGWPTENMMKEHCQNGLYNERLLDSINAIGDRNIHDLWYSTVADYSNRLLTKEEDTLPAIAGLAKSVSDYTLSEYVAGLWSEDLLRSLAWGSCNGSSKCRDRVRHTSYVAPSWSWASVSGSVSYGSVKANFEETTLDPTGKQRSWNKGMVVILEHHGELSSTNPYGRVKSGYLRMEAPIFKAVLGYDASSNAFGRIIQMRDSTGSRIVGEMYFDVDSERGSRKVVHCIYLFRQNCPGSGHAGENDDKTCGIGLIIAPVKGMDATYTRIGFARCLTLEHFESLGAETFTII</sequence>
<dbReference type="PRINTS" id="PR01415">
    <property type="entry name" value="ANKYRIN"/>
</dbReference>
<feature type="repeat" description="ANK" evidence="3">
    <location>
        <begin position="298"/>
        <end position="330"/>
    </location>
</feature>
<dbReference type="Gene3D" id="1.25.40.20">
    <property type="entry name" value="Ankyrin repeat-containing domain"/>
    <property type="match status" value="2"/>
</dbReference>
<accession>A0AAN6M7J3</accession>
<dbReference type="PROSITE" id="PS50297">
    <property type="entry name" value="ANK_REP_REGION"/>
    <property type="match status" value="6"/>
</dbReference>
<evidence type="ECO:0000256" key="1">
    <source>
        <dbReference type="ARBA" id="ARBA00022737"/>
    </source>
</evidence>
<feature type="repeat" description="ANK" evidence="3">
    <location>
        <begin position="204"/>
        <end position="236"/>
    </location>
</feature>
<dbReference type="Pfam" id="PF12796">
    <property type="entry name" value="Ank_2"/>
    <property type="match status" value="3"/>
</dbReference>
<feature type="repeat" description="ANK" evidence="3">
    <location>
        <begin position="170"/>
        <end position="202"/>
    </location>
</feature>
<keyword evidence="1" id="KW-0677">Repeat</keyword>
<name>A0AAN6M7J3_9PLEO</name>
<keyword evidence="2 3" id="KW-0040">ANK repeat</keyword>
<feature type="repeat" description="ANK" evidence="3">
    <location>
        <begin position="264"/>
        <end position="296"/>
    </location>
</feature>
<dbReference type="InterPro" id="IPR036770">
    <property type="entry name" value="Ankyrin_rpt-contain_sf"/>
</dbReference>
<dbReference type="PROSITE" id="PS50088">
    <property type="entry name" value="ANK_REPEAT"/>
    <property type="match status" value="6"/>
</dbReference>
<dbReference type="PANTHER" id="PTHR23206">
    <property type="entry name" value="MASK PROTEIN"/>
    <property type="match status" value="1"/>
</dbReference>
<dbReference type="SUPFAM" id="SSF48403">
    <property type="entry name" value="Ankyrin repeat"/>
    <property type="match status" value="2"/>
</dbReference>
<reference evidence="4 5" key="1">
    <citation type="submission" date="2021-02" db="EMBL/GenBank/DDBJ databases">
        <title>Genome assembly of Pseudopithomyces chartarum.</title>
        <authorList>
            <person name="Jauregui R."/>
            <person name="Singh J."/>
            <person name="Voisey C."/>
        </authorList>
    </citation>
    <scope>NUCLEOTIDE SEQUENCE [LARGE SCALE GENOMIC DNA]</scope>
    <source>
        <strain evidence="4 5">AGR01</strain>
    </source>
</reference>
<evidence type="ECO:0000313" key="5">
    <source>
        <dbReference type="Proteomes" id="UP001280581"/>
    </source>
</evidence>
<protein>
    <submittedName>
        <fullName evidence="4">Uncharacterized protein</fullName>
    </submittedName>
</protein>
<comment type="caution">
    <text evidence="4">The sequence shown here is derived from an EMBL/GenBank/DDBJ whole genome shotgun (WGS) entry which is preliminary data.</text>
</comment>
<keyword evidence="5" id="KW-1185">Reference proteome</keyword>
<dbReference type="InterPro" id="IPR002110">
    <property type="entry name" value="Ankyrin_rpt"/>
</dbReference>
<feature type="repeat" description="ANK" evidence="3">
    <location>
        <begin position="334"/>
        <end position="366"/>
    </location>
</feature>
<dbReference type="InterPro" id="IPR051631">
    <property type="entry name" value="Ankyrin-KH/SAM_domain"/>
</dbReference>
<feature type="repeat" description="ANK" evidence="3">
    <location>
        <begin position="501"/>
        <end position="533"/>
    </location>
</feature>
<organism evidence="4 5">
    <name type="scientific">Pseudopithomyces chartarum</name>
    <dbReference type="NCBI Taxonomy" id="1892770"/>
    <lineage>
        <taxon>Eukaryota</taxon>
        <taxon>Fungi</taxon>
        <taxon>Dikarya</taxon>
        <taxon>Ascomycota</taxon>
        <taxon>Pezizomycotina</taxon>
        <taxon>Dothideomycetes</taxon>
        <taxon>Pleosporomycetidae</taxon>
        <taxon>Pleosporales</taxon>
        <taxon>Massarineae</taxon>
        <taxon>Didymosphaeriaceae</taxon>
        <taxon>Pseudopithomyces</taxon>
    </lineage>
</organism>